<proteinExistence type="predicted"/>
<dbReference type="EMBL" id="OU896708">
    <property type="protein sequence ID" value="CAH1155403.1"/>
    <property type="molecule type" value="Genomic_DNA"/>
</dbReference>
<evidence type="ECO:0000259" key="2">
    <source>
        <dbReference type="PROSITE" id="PS50157"/>
    </source>
</evidence>
<organism evidence="3 4">
    <name type="scientific">Phaedon cochleariae</name>
    <name type="common">Mustard beetle</name>
    <dbReference type="NCBI Taxonomy" id="80249"/>
    <lineage>
        <taxon>Eukaryota</taxon>
        <taxon>Metazoa</taxon>
        <taxon>Ecdysozoa</taxon>
        <taxon>Arthropoda</taxon>
        <taxon>Hexapoda</taxon>
        <taxon>Insecta</taxon>
        <taxon>Pterygota</taxon>
        <taxon>Neoptera</taxon>
        <taxon>Endopterygota</taxon>
        <taxon>Coleoptera</taxon>
        <taxon>Polyphaga</taxon>
        <taxon>Cucujiformia</taxon>
        <taxon>Chrysomeloidea</taxon>
        <taxon>Chrysomelidae</taxon>
        <taxon>Chrysomelinae</taxon>
        <taxon>Chrysomelini</taxon>
        <taxon>Phaedon</taxon>
    </lineage>
</organism>
<protein>
    <recommendedName>
        <fullName evidence="2">C2H2-type domain-containing protein</fullName>
    </recommendedName>
</protein>
<keyword evidence="1" id="KW-0863">Zinc-finger</keyword>
<keyword evidence="1" id="KW-0479">Metal-binding</keyword>
<dbReference type="AlphaFoldDB" id="A0A9P0DHJ0"/>
<dbReference type="SUPFAM" id="SSF57667">
    <property type="entry name" value="beta-beta-alpha zinc fingers"/>
    <property type="match status" value="1"/>
</dbReference>
<accession>A0A9P0DHJ0</accession>
<dbReference type="InterPro" id="IPR013087">
    <property type="entry name" value="Znf_C2H2_type"/>
</dbReference>
<dbReference type="PROSITE" id="PS50157">
    <property type="entry name" value="ZINC_FINGER_C2H2_2"/>
    <property type="match status" value="1"/>
</dbReference>
<reference evidence="3" key="2">
    <citation type="submission" date="2022-10" db="EMBL/GenBank/DDBJ databases">
        <authorList>
            <consortium name="ENA_rothamsted_submissions"/>
            <consortium name="culmorum"/>
            <person name="King R."/>
        </authorList>
    </citation>
    <scope>NUCLEOTIDE SEQUENCE</scope>
</reference>
<dbReference type="InterPro" id="IPR036236">
    <property type="entry name" value="Znf_C2H2_sf"/>
</dbReference>
<name>A0A9P0DHJ0_PHACE</name>
<dbReference type="Gene3D" id="3.30.160.60">
    <property type="entry name" value="Classic Zinc Finger"/>
    <property type="match status" value="1"/>
</dbReference>
<evidence type="ECO:0000313" key="4">
    <source>
        <dbReference type="Proteomes" id="UP001153737"/>
    </source>
</evidence>
<evidence type="ECO:0000313" key="3">
    <source>
        <dbReference type="EMBL" id="CAH1155403.1"/>
    </source>
</evidence>
<evidence type="ECO:0000256" key="1">
    <source>
        <dbReference type="PROSITE-ProRule" id="PRU00042"/>
    </source>
</evidence>
<sequence length="85" mass="10183">MISNIEDYYWDIFQDQRKLSKYTVGSDGRFPCQRCGKTSYKQKTHLIRHLHFECGMEPRFVCSCGKKFKQRSNFNTHLKITGHIY</sequence>
<gene>
    <name evidence="3" type="ORF">PHAECO_LOCUS6250</name>
</gene>
<keyword evidence="1" id="KW-0862">Zinc</keyword>
<feature type="domain" description="C2H2-type" evidence="2">
    <location>
        <begin position="52"/>
        <end position="85"/>
    </location>
</feature>
<dbReference type="OrthoDB" id="3437960at2759"/>
<keyword evidence="4" id="KW-1185">Reference proteome</keyword>
<dbReference type="Proteomes" id="UP001153737">
    <property type="component" value="Chromosome 2"/>
</dbReference>
<reference evidence="3" key="1">
    <citation type="submission" date="2022-01" db="EMBL/GenBank/DDBJ databases">
        <authorList>
            <person name="King R."/>
        </authorList>
    </citation>
    <scope>NUCLEOTIDE SEQUENCE</scope>
</reference>
<dbReference type="GO" id="GO:0008270">
    <property type="term" value="F:zinc ion binding"/>
    <property type="evidence" value="ECO:0007669"/>
    <property type="project" value="UniProtKB-KW"/>
</dbReference>